<dbReference type="EMBL" id="KF900545">
    <property type="protein sequence ID" value="AIE98811.1"/>
    <property type="molecule type" value="Genomic_DNA"/>
</dbReference>
<sequence>MGGARADWLMADVADVESRLAATLAKQRSQLETLGIVAALALVGSAAWYVWPGVESTVPLMPRLGPAIVLLLCALAMQDLVDFGPRHRSRLGAATAIAWPPLLLLGIRAFEDTGWVQLGNLLMLPLAVAAFEFSRVQLSGGIQALRYRGLMGATGGMVALSLVISEGAESELLMPGLLVVALALIRAGIDVFGSDKDRPERRRFKEQRDALEKRVLQLRAQEIKIDQAASLLQAATEVGWNDPKEGLALLATAADDIERTLALSSDIADILADAVSTVEQSEEVAPESKRPRNCITLGEREMELGSLRDAEQLFRQGKKRAVEIIEWWTPAEEAIAEGKRALDGCDGDQYEPVRRMLQNAQDALEREEAVEAVELASAIPQQVEAMGEAGEGAEESLEEARRALEQAKGIDQDVFNERIEQADAALEAGQYSMARGLSDSVLREVTREREAMVEVQKALRQQKKLRARWEGRDDADDWENRLEGIKGARKEKQWSHAATLLERLTNDLDATQAAHGEATELLDFLQGEWRALRNQLESNGIKVDDAERHACEGTIGEAVGSLGSGDVEACLAKLGEADTQMEALRRRI</sequence>
<name>A0A075GA48_9EURY</name>
<reference evidence="1" key="1">
    <citation type="journal article" date="2014" name="Genome Biol. Evol.">
        <title>Pangenome evidence for extensive interdomain horizontal transfer affecting lineage core and shell genes in uncultured planktonic thaumarchaeota and euryarchaeota.</title>
        <authorList>
            <person name="Deschamps P."/>
            <person name="Zivanovic Y."/>
            <person name="Moreira D."/>
            <person name="Rodriguez-Valera F."/>
            <person name="Lopez-Garcia P."/>
        </authorList>
    </citation>
    <scope>NUCLEOTIDE SEQUENCE</scope>
</reference>
<evidence type="ECO:0000313" key="1">
    <source>
        <dbReference type="EMBL" id="AIE98811.1"/>
    </source>
</evidence>
<dbReference type="AlphaFoldDB" id="A0A075GA48"/>
<proteinExistence type="predicted"/>
<organism evidence="1">
    <name type="scientific">uncultured marine group II/III euryarchaeote KM3_100_D04</name>
    <dbReference type="NCBI Taxonomy" id="1457841"/>
    <lineage>
        <taxon>Archaea</taxon>
        <taxon>Methanobacteriati</taxon>
        <taxon>Methanobacteriota</taxon>
        <taxon>environmental samples</taxon>
    </lineage>
</organism>
<accession>A0A075GA48</accession>
<protein>
    <submittedName>
        <fullName evidence="1">Uncharacterized protein</fullName>
    </submittedName>
</protein>